<proteinExistence type="predicted"/>
<accession>A0A2V5H6V9</accession>
<dbReference type="STRING" id="1450538.A0A2V5H6V9"/>
<dbReference type="PROSITE" id="PS50181">
    <property type="entry name" value="FBOX"/>
    <property type="match status" value="1"/>
</dbReference>
<dbReference type="AlphaFoldDB" id="A0A2V5H6V9"/>
<feature type="domain" description="F-box" evidence="1">
    <location>
        <begin position="4"/>
        <end position="49"/>
    </location>
</feature>
<evidence type="ECO:0000313" key="3">
    <source>
        <dbReference type="Proteomes" id="UP000249829"/>
    </source>
</evidence>
<dbReference type="InterPro" id="IPR001810">
    <property type="entry name" value="F-box_dom"/>
</dbReference>
<name>A0A2V5H6V9_ASPV1</name>
<gene>
    <name evidence="2" type="ORF">BO99DRAFT_215753</name>
</gene>
<dbReference type="Pfam" id="PF12937">
    <property type="entry name" value="F-box-like"/>
    <property type="match status" value="1"/>
</dbReference>
<protein>
    <recommendedName>
        <fullName evidence="1">F-box domain-containing protein</fullName>
    </recommendedName>
</protein>
<dbReference type="EMBL" id="KZ825166">
    <property type="protein sequence ID" value="PYI16643.1"/>
    <property type="molecule type" value="Genomic_DNA"/>
</dbReference>
<evidence type="ECO:0000259" key="1">
    <source>
        <dbReference type="PROSITE" id="PS50181"/>
    </source>
</evidence>
<dbReference type="Proteomes" id="UP000249829">
    <property type="component" value="Unassembled WGS sequence"/>
</dbReference>
<dbReference type="SUPFAM" id="SSF81383">
    <property type="entry name" value="F-box domain"/>
    <property type="match status" value="1"/>
</dbReference>
<organism evidence="2 3">
    <name type="scientific">Aspergillus violaceofuscus (strain CBS 115571)</name>
    <dbReference type="NCBI Taxonomy" id="1450538"/>
    <lineage>
        <taxon>Eukaryota</taxon>
        <taxon>Fungi</taxon>
        <taxon>Dikarya</taxon>
        <taxon>Ascomycota</taxon>
        <taxon>Pezizomycotina</taxon>
        <taxon>Eurotiomycetes</taxon>
        <taxon>Eurotiomycetidae</taxon>
        <taxon>Eurotiales</taxon>
        <taxon>Aspergillaceae</taxon>
        <taxon>Aspergillus</taxon>
    </lineage>
</organism>
<keyword evidence="3" id="KW-1185">Reference proteome</keyword>
<dbReference type="InterPro" id="IPR036047">
    <property type="entry name" value="F-box-like_dom_sf"/>
</dbReference>
<evidence type="ECO:0000313" key="2">
    <source>
        <dbReference type="EMBL" id="PYI16643.1"/>
    </source>
</evidence>
<sequence length="311" mass="35545">MPPKPWLEALPGEILYAIFEYLELPTLKEMSRVNKRLRDRVLPILFRHIAVDFSQESIACLNNLAGSNLYSFVISLEFQVSRTTEVNAIPTLDDLEPDYHTGSEHKITAEKQLDCFDQSSHRKKRLECEDIDMWQTVQSLRSFPRLRRIKIALHQLDETRVSLENIQDLNTLCQERKYNVTRLCTLFAGITRARWRGLDLESVCLSNVTYPAFSTDGERGGLTECLLRLLEGVPFLEVTGGGFPLELLCRRNIGLEKLGLQNLTVSFHTLKTFLRANSGSVRRLETIDVGLTQLPESELKVLSLPQLLTRD</sequence>
<reference evidence="2 3" key="1">
    <citation type="submission" date="2018-02" db="EMBL/GenBank/DDBJ databases">
        <title>The genomes of Aspergillus section Nigri reveals drivers in fungal speciation.</title>
        <authorList>
            <consortium name="DOE Joint Genome Institute"/>
            <person name="Vesth T.C."/>
            <person name="Nybo J."/>
            <person name="Theobald S."/>
            <person name="Brandl J."/>
            <person name="Frisvad J.C."/>
            <person name="Nielsen K.F."/>
            <person name="Lyhne E.K."/>
            <person name="Kogle M.E."/>
            <person name="Kuo A."/>
            <person name="Riley R."/>
            <person name="Clum A."/>
            <person name="Nolan M."/>
            <person name="Lipzen A."/>
            <person name="Salamov A."/>
            <person name="Henrissat B."/>
            <person name="Wiebenga A."/>
            <person name="De vries R.P."/>
            <person name="Grigoriev I.V."/>
            <person name="Mortensen U.H."/>
            <person name="Andersen M.R."/>
            <person name="Baker S.E."/>
        </authorList>
    </citation>
    <scope>NUCLEOTIDE SEQUENCE [LARGE SCALE GENOMIC DNA]</scope>
    <source>
        <strain evidence="2 3">CBS 115571</strain>
    </source>
</reference>